<dbReference type="EMBL" id="BPVZ01000136">
    <property type="protein sequence ID" value="GKV39755.1"/>
    <property type="molecule type" value="Genomic_DNA"/>
</dbReference>
<feature type="compositionally biased region" description="Basic and acidic residues" evidence="1">
    <location>
        <begin position="39"/>
        <end position="48"/>
    </location>
</feature>
<feature type="compositionally biased region" description="Basic residues" evidence="1">
    <location>
        <begin position="1"/>
        <end position="15"/>
    </location>
</feature>
<evidence type="ECO:0000313" key="2">
    <source>
        <dbReference type="EMBL" id="GKV39755.1"/>
    </source>
</evidence>
<feature type="compositionally biased region" description="Basic and acidic residues" evidence="1">
    <location>
        <begin position="83"/>
        <end position="99"/>
    </location>
</feature>
<dbReference type="Proteomes" id="UP001054252">
    <property type="component" value="Unassembled WGS sequence"/>
</dbReference>
<feature type="region of interest" description="Disordered" evidence="1">
    <location>
        <begin position="1"/>
        <end position="123"/>
    </location>
</feature>
<name>A0AAV5LQK1_9ROSI</name>
<protein>
    <submittedName>
        <fullName evidence="2">Uncharacterized protein</fullName>
    </submittedName>
</protein>
<keyword evidence="3" id="KW-1185">Reference proteome</keyword>
<accession>A0AAV5LQK1</accession>
<dbReference type="AlphaFoldDB" id="A0AAV5LQK1"/>
<sequence>MLRRRSSKKYVKLHKCQLQQDHAEPFLAPEAATYDGSEEGSHHGKPMENKLSQAIQRLIIARDVLQSRRQTPPTSAATNFRGDQNDEGRSSRRSDHPLDETMFNEVNQQREGLEGQRMNRINK</sequence>
<feature type="compositionally biased region" description="Polar residues" evidence="1">
    <location>
        <begin position="67"/>
        <end position="82"/>
    </location>
</feature>
<comment type="caution">
    <text evidence="2">The sequence shown here is derived from an EMBL/GenBank/DDBJ whole genome shotgun (WGS) entry which is preliminary data.</text>
</comment>
<proteinExistence type="predicted"/>
<organism evidence="2 3">
    <name type="scientific">Rubroshorea leprosula</name>
    <dbReference type="NCBI Taxonomy" id="152421"/>
    <lineage>
        <taxon>Eukaryota</taxon>
        <taxon>Viridiplantae</taxon>
        <taxon>Streptophyta</taxon>
        <taxon>Embryophyta</taxon>
        <taxon>Tracheophyta</taxon>
        <taxon>Spermatophyta</taxon>
        <taxon>Magnoliopsida</taxon>
        <taxon>eudicotyledons</taxon>
        <taxon>Gunneridae</taxon>
        <taxon>Pentapetalae</taxon>
        <taxon>rosids</taxon>
        <taxon>malvids</taxon>
        <taxon>Malvales</taxon>
        <taxon>Dipterocarpaceae</taxon>
        <taxon>Rubroshorea</taxon>
    </lineage>
</organism>
<evidence type="ECO:0000256" key="1">
    <source>
        <dbReference type="SAM" id="MobiDB-lite"/>
    </source>
</evidence>
<gene>
    <name evidence="2" type="ORF">SLEP1_g47478</name>
</gene>
<reference evidence="2 3" key="1">
    <citation type="journal article" date="2021" name="Commun. Biol.">
        <title>The genome of Shorea leprosula (Dipterocarpaceae) highlights the ecological relevance of drought in aseasonal tropical rainforests.</title>
        <authorList>
            <person name="Ng K.K.S."/>
            <person name="Kobayashi M.J."/>
            <person name="Fawcett J.A."/>
            <person name="Hatakeyama M."/>
            <person name="Paape T."/>
            <person name="Ng C.H."/>
            <person name="Ang C.C."/>
            <person name="Tnah L.H."/>
            <person name="Lee C.T."/>
            <person name="Nishiyama T."/>
            <person name="Sese J."/>
            <person name="O'Brien M.J."/>
            <person name="Copetti D."/>
            <person name="Mohd Noor M.I."/>
            <person name="Ong R.C."/>
            <person name="Putra M."/>
            <person name="Sireger I.Z."/>
            <person name="Indrioko S."/>
            <person name="Kosugi Y."/>
            <person name="Izuno A."/>
            <person name="Isagi Y."/>
            <person name="Lee S.L."/>
            <person name="Shimizu K.K."/>
        </authorList>
    </citation>
    <scope>NUCLEOTIDE SEQUENCE [LARGE SCALE GENOMIC DNA]</scope>
    <source>
        <strain evidence="2">214</strain>
    </source>
</reference>
<evidence type="ECO:0000313" key="3">
    <source>
        <dbReference type="Proteomes" id="UP001054252"/>
    </source>
</evidence>